<dbReference type="GO" id="GO:0005886">
    <property type="term" value="C:plasma membrane"/>
    <property type="evidence" value="ECO:0007669"/>
    <property type="project" value="UniProtKB-SubCell"/>
</dbReference>
<evidence type="ECO:0000256" key="13">
    <source>
        <dbReference type="ARBA" id="ARBA00023136"/>
    </source>
</evidence>
<keyword evidence="13 14" id="KW-0472">Membrane</keyword>
<dbReference type="EC" id="2.7.13.3" evidence="3"/>
<protein>
    <recommendedName>
        <fullName evidence="3">histidine kinase</fullName>
        <ecNumber evidence="3">2.7.13.3</ecNumber>
    </recommendedName>
</protein>
<dbReference type="FunFam" id="1.10.287.130:FF:000001">
    <property type="entry name" value="Two-component sensor histidine kinase"/>
    <property type="match status" value="1"/>
</dbReference>
<dbReference type="SMART" id="SM00387">
    <property type="entry name" value="HATPase_c"/>
    <property type="match status" value="1"/>
</dbReference>
<dbReference type="Pfam" id="PF02518">
    <property type="entry name" value="HATPase_c"/>
    <property type="match status" value="1"/>
</dbReference>
<feature type="transmembrane region" description="Helical" evidence="14">
    <location>
        <begin position="250"/>
        <end position="269"/>
    </location>
</feature>
<feature type="transmembrane region" description="Helical" evidence="14">
    <location>
        <begin position="12"/>
        <end position="31"/>
    </location>
</feature>
<dbReference type="InterPro" id="IPR003661">
    <property type="entry name" value="HisK_dim/P_dom"/>
</dbReference>
<dbReference type="PROSITE" id="PS51257">
    <property type="entry name" value="PROKAR_LIPOPROTEIN"/>
    <property type="match status" value="1"/>
</dbReference>
<evidence type="ECO:0000313" key="16">
    <source>
        <dbReference type="EMBL" id="HIV23074.1"/>
    </source>
</evidence>
<evidence type="ECO:0000256" key="9">
    <source>
        <dbReference type="ARBA" id="ARBA00022777"/>
    </source>
</evidence>
<evidence type="ECO:0000256" key="4">
    <source>
        <dbReference type="ARBA" id="ARBA00022475"/>
    </source>
</evidence>
<evidence type="ECO:0000256" key="6">
    <source>
        <dbReference type="ARBA" id="ARBA00022679"/>
    </source>
</evidence>
<keyword evidence="5" id="KW-0597">Phosphoprotein</keyword>
<comment type="subcellular location">
    <subcellularLocation>
        <location evidence="2">Cell membrane</location>
        <topology evidence="2">Multi-pass membrane protein</topology>
    </subcellularLocation>
</comment>
<dbReference type="PANTHER" id="PTHR45528">
    <property type="entry name" value="SENSOR HISTIDINE KINASE CPXA"/>
    <property type="match status" value="1"/>
</dbReference>
<evidence type="ECO:0000259" key="15">
    <source>
        <dbReference type="PROSITE" id="PS50109"/>
    </source>
</evidence>
<comment type="catalytic activity">
    <reaction evidence="1">
        <text>ATP + protein L-histidine = ADP + protein N-phospho-L-histidine.</text>
        <dbReference type="EC" id="2.7.13.3"/>
    </reaction>
</comment>
<reference evidence="16" key="1">
    <citation type="submission" date="2020-10" db="EMBL/GenBank/DDBJ databases">
        <authorList>
            <person name="Gilroy R."/>
        </authorList>
    </citation>
    <scope>NUCLEOTIDE SEQUENCE</scope>
    <source>
        <strain evidence="16">ChiBcec6-7307</strain>
    </source>
</reference>
<sequence>MGIKSKSSRRPFWAAAVIIGCALVMMLYHGVARDTVYGRLEAGASAQVQSWPNYRMDPETDLKSFIRYLYMASYGMYWELQGTQTDPDQVFLSGFEEEDGTREEFNENFISWYENVTDLLASYGVEYQITDISTGETAGSASGDLEKYVTGSPAFFMKLRYDGNGSLSLSSMKNQDNLQLQADEIGSVSKRNFLYWIGQETISVSALHQPRDVEICVYSDDPDCYRSYNETTVSYNTVTAMQYQGDIENIVSTAYLVLLILLAAAGILLPLFKKLRRESRMLAGVSAEVSILLLLAGFFGMDFAVSMASDYVSGGWSTLGSFLCFLIYCGLFGAWLTGGLSLLQIADRGWTSYWREKSFLYRNMGTIGRAVKERALRFFDSIKTLDLSDRSDRWLLRILAVNFVILLFCCVFWFMGIIGLVIYSAVLFFILRRYLRGIKEKYGVLLQAASRMAQGDLHMEAEEDLGPFEPLKQELAKVNEGFRKAVEQEIRSQNMKTELITNVSHDLKTPLTAIITYVNLLKEEGITPEERRNYVDILDRKSLRLKKLIEDLFEISKAASGNIQIRKTKVNLGEMVRQAAMEQEDRMEKASVDCRVQVPEEPVEMMLDGEKTYRILENLLINVSKYALAGTRAWIILTADGETARITVKNISAAELDEDCSYLAERFVRGDKSRNTEGSGLGLAIVTSFAQLQGGSFAIETDGDLFKAIVSFPMK</sequence>
<dbReference type="InterPro" id="IPR036097">
    <property type="entry name" value="HisK_dim/P_sf"/>
</dbReference>
<dbReference type="GO" id="GO:0005524">
    <property type="term" value="F:ATP binding"/>
    <property type="evidence" value="ECO:0007669"/>
    <property type="project" value="UniProtKB-KW"/>
</dbReference>
<proteinExistence type="predicted"/>
<keyword evidence="4" id="KW-1003">Cell membrane</keyword>
<dbReference type="InterPro" id="IPR005467">
    <property type="entry name" value="His_kinase_dom"/>
</dbReference>
<dbReference type="InterPro" id="IPR003594">
    <property type="entry name" value="HATPase_dom"/>
</dbReference>
<dbReference type="SMART" id="SM00388">
    <property type="entry name" value="HisKA"/>
    <property type="match status" value="1"/>
</dbReference>
<evidence type="ECO:0000256" key="11">
    <source>
        <dbReference type="ARBA" id="ARBA00022989"/>
    </source>
</evidence>
<feature type="transmembrane region" description="Helical" evidence="14">
    <location>
        <begin position="319"/>
        <end position="343"/>
    </location>
</feature>
<evidence type="ECO:0000256" key="1">
    <source>
        <dbReference type="ARBA" id="ARBA00000085"/>
    </source>
</evidence>
<reference evidence="16" key="2">
    <citation type="journal article" date="2021" name="PeerJ">
        <title>Extensive microbial diversity within the chicken gut microbiome revealed by metagenomics and culture.</title>
        <authorList>
            <person name="Gilroy R."/>
            <person name="Ravi A."/>
            <person name="Getino M."/>
            <person name="Pursley I."/>
            <person name="Horton D.L."/>
            <person name="Alikhan N.F."/>
            <person name="Baker D."/>
            <person name="Gharbi K."/>
            <person name="Hall N."/>
            <person name="Watson M."/>
            <person name="Adriaenssens E.M."/>
            <person name="Foster-Nyarko E."/>
            <person name="Jarju S."/>
            <person name="Secka A."/>
            <person name="Antonio M."/>
            <person name="Oren A."/>
            <person name="Chaudhuri R.R."/>
            <person name="La Ragione R."/>
            <person name="Hildebrand F."/>
            <person name="Pallen M.J."/>
        </authorList>
    </citation>
    <scope>NUCLEOTIDE SEQUENCE</scope>
    <source>
        <strain evidence="16">ChiBcec6-7307</strain>
    </source>
</reference>
<dbReference type="EMBL" id="DVOS01000037">
    <property type="protein sequence ID" value="HIV23074.1"/>
    <property type="molecule type" value="Genomic_DNA"/>
</dbReference>
<evidence type="ECO:0000256" key="12">
    <source>
        <dbReference type="ARBA" id="ARBA00023012"/>
    </source>
</evidence>
<dbReference type="Pfam" id="PF00512">
    <property type="entry name" value="HisKA"/>
    <property type="match status" value="1"/>
</dbReference>
<keyword evidence="10" id="KW-0067">ATP-binding</keyword>
<dbReference type="Proteomes" id="UP000886889">
    <property type="component" value="Unassembled WGS sequence"/>
</dbReference>
<dbReference type="Gene3D" id="1.10.287.130">
    <property type="match status" value="1"/>
</dbReference>
<dbReference type="SUPFAM" id="SSF47384">
    <property type="entry name" value="Homodimeric domain of signal transducing histidine kinase"/>
    <property type="match status" value="1"/>
</dbReference>
<dbReference type="InterPro" id="IPR050398">
    <property type="entry name" value="HssS/ArlS-like"/>
</dbReference>
<keyword evidence="8" id="KW-0547">Nucleotide-binding</keyword>
<evidence type="ECO:0000256" key="14">
    <source>
        <dbReference type="SAM" id="Phobius"/>
    </source>
</evidence>
<evidence type="ECO:0000256" key="8">
    <source>
        <dbReference type="ARBA" id="ARBA00022741"/>
    </source>
</evidence>
<evidence type="ECO:0000256" key="10">
    <source>
        <dbReference type="ARBA" id="ARBA00022840"/>
    </source>
</evidence>
<dbReference type="CDD" id="cd00082">
    <property type="entry name" value="HisKA"/>
    <property type="match status" value="1"/>
</dbReference>
<feature type="domain" description="Histidine kinase" evidence="15">
    <location>
        <begin position="502"/>
        <end position="715"/>
    </location>
</feature>
<dbReference type="PANTHER" id="PTHR45528:SF1">
    <property type="entry name" value="SENSOR HISTIDINE KINASE CPXA"/>
    <property type="match status" value="1"/>
</dbReference>
<dbReference type="PROSITE" id="PS50109">
    <property type="entry name" value="HIS_KIN"/>
    <property type="match status" value="1"/>
</dbReference>
<name>A0A9D1NZN0_9FIRM</name>
<keyword evidence="9 16" id="KW-0418">Kinase</keyword>
<evidence type="ECO:0000256" key="7">
    <source>
        <dbReference type="ARBA" id="ARBA00022692"/>
    </source>
</evidence>
<keyword evidence="6" id="KW-0808">Transferase</keyword>
<feature type="transmembrane region" description="Helical" evidence="14">
    <location>
        <begin position="281"/>
        <end position="299"/>
    </location>
</feature>
<evidence type="ECO:0000256" key="3">
    <source>
        <dbReference type="ARBA" id="ARBA00012438"/>
    </source>
</evidence>
<evidence type="ECO:0000313" key="17">
    <source>
        <dbReference type="Proteomes" id="UP000886889"/>
    </source>
</evidence>
<feature type="transmembrane region" description="Helical" evidence="14">
    <location>
        <begin position="398"/>
        <end position="431"/>
    </location>
</feature>
<comment type="caution">
    <text evidence="16">The sequence shown here is derived from an EMBL/GenBank/DDBJ whole genome shotgun (WGS) entry which is preliminary data.</text>
</comment>
<dbReference type="AlphaFoldDB" id="A0A9D1NZN0"/>
<dbReference type="SUPFAM" id="SSF55874">
    <property type="entry name" value="ATPase domain of HSP90 chaperone/DNA topoisomerase II/histidine kinase"/>
    <property type="match status" value="1"/>
</dbReference>
<evidence type="ECO:0000256" key="5">
    <source>
        <dbReference type="ARBA" id="ARBA00022553"/>
    </source>
</evidence>
<keyword evidence="7 14" id="KW-0812">Transmembrane</keyword>
<gene>
    <name evidence="16" type="ORF">IAC80_03950</name>
</gene>
<dbReference type="InterPro" id="IPR036890">
    <property type="entry name" value="HATPase_C_sf"/>
</dbReference>
<dbReference type="Gene3D" id="3.30.565.10">
    <property type="entry name" value="Histidine kinase-like ATPase, C-terminal domain"/>
    <property type="match status" value="1"/>
</dbReference>
<keyword evidence="12" id="KW-0902">Two-component regulatory system</keyword>
<organism evidence="16 17">
    <name type="scientific">Candidatus Merdiplasma excrementigallinarum</name>
    <dbReference type="NCBI Taxonomy" id="2840864"/>
    <lineage>
        <taxon>Bacteria</taxon>
        <taxon>Bacillati</taxon>
        <taxon>Bacillota</taxon>
        <taxon>Clostridia</taxon>
        <taxon>Lachnospirales</taxon>
        <taxon>Lachnospiraceae</taxon>
        <taxon>Lachnospiraceae incertae sedis</taxon>
        <taxon>Candidatus Merdiplasma</taxon>
    </lineage>
</organism>
<dbReference type="GO" id="GO:0000155">
    <property type="term" value="F:phosphorelay sensor kinase activity"/>
    <property type="evidence" value="ECO:0007669"/>
    <property type="project" value="InterPro"/>
</dbReference>
<accession>A0A9D1NZN0</accession>
<keyword evidence="11 14" id="KW-1133">Transmembrane helix</keyword>
<evidence type="ECO:0000256" key="2">
    <source>
        <dbReference type="ARBA" id="ARBA00004651"/>
    </source>
</evidence>